<keyword evidence="8" id="KW-0175">Coiled coil</keyword>
<evidence type="ECO:0000256" key="8">
    <source>
        <dbReference type="SAM" id="Coils"/>
    </source>
</evidence>
<keyword evidence="5" id="KW-0812">Transmembrane</keyword>
<dbReference type="Pfam" id="PF02321">
    <property type="entry name" value="OEP"/>
    <property type="match status" value="2"/>
</dbReference>
<evidence type="ECO:0000313" key="9">
    <source>
        <dbReference type="EMBL" id="MBK1878701.1"/>
    </source>
</evidence>
<comment type="subcellular location">
    <subcellularLocation>
        <location evidence="1">Cell outer membrane</location>
    </subcellularLocation>
</comment>
<evidence type="ECO:0000256" key="1">
    <source>
        <dbReference type="ARBA" id="ARBA00004442"/>
    </source>
</evidence>
<dbReference type="InterPro" id="IPR051906">
    <property type="entry name" value="TolC-like"/>
</dbReference>
<evidence type="ECO:0000256" key="5">
    <source>
        <dbReference type="ARBA" id="ARBA00022692"/>
    </source>
</evidence>
<sequence length="461" mass="50382">MRSPFSLSRALPSLIVLGTFTLSCLGQDQSSSPRVLTLSQAISIALEDNISLQRSALSVETRETSVEQAEANYDPDLNARVSENIGLSGNNQGGIFEGEGNWNDTTSASLSSSLTLYNGGARDAALARARSELEAASRDFDRDRQTLLFDTVALFFQTVLRAREIAIQEEELATRREELERIQVRIDNGIRIETDGLRQKALVANNERSLAQARNNYANSLYTLKRTLRIPPSANILCEDPAPGLKGIDSIPETNLNTSLTTLESRYDLAAQYARVDSAKHDLTIAQAGKSPTISASASLSTNYSSNANPSFSDQFLIDNPRAAAGISVNIPIFDRSRKKLDTLRSKIFLDQEELALENLQLIARTALFQADQNYQTAKLQLAASVDQLASTEAALEAEVSRYEAGAATLLDVNSLRSSRLDAAVAVEESRFDLFTSRLAVSYQDGTIESFLQQTLEITTP</sequence>
<evidence type="ECO:0000313" key="10">
    <source>
        <dbReference type="Proteomes" id="UP000617628"/>
    </source>
</evidence>
<proteinExistence type="inferred from homology"/>
<feature type="coiled-coil region" evidence="8">
    <location>
        <begin position="126"/>
        <end position="185"/>
    </location>
</feature>
<dbReference type="AlphaFoldDB" id="A0A934S167"/>
<evidence type="ECO:0000256" key="3">
    <source>
        <dbReference type="ARBA" id="ARBA00022448"/>
    </source>
</evidence>
<gene>
    <name evidence="9" type="ORF">JIN87_17605</name>
</gene>
<protein>
    <submittedName>
        <fullName evidence="9">TolC family protein</fullName>
    </submittedName>
</protein>
<keyword evidence="3" id="KW-0813">Transport</keyword>
<dbReference type="PROSITE" id="PS51257">
    <property type="entry name" value="PROKAR_LIPOPROTEIN"/>
    <property type="match status" value="1"/>
</dbReference>
<reference evidence="9" key="1">
    <citation type="submission" date="2021-01" db="EMBL/GenBank/DDBJ databases">
        <title>Modified the classification status of verrucomicrobia.</title>
        <authorList>
            <person name="Feng X."/>
        </authorList>
    </citation>
    <scope>NUCLEOTIDE SEQUENCE</scope>
    <source>
        <strain evidence="9">KCTC 13126</strain>
    </source>
</reference>
<evidence type="ECO:0000256" key="2">
    <source>
        <dbReference type="ARBA" id="ARBA00007613"/>
    </source>
</evidence>
<keyword evidence="7" id="KW-0998">Cell outer membrane</keyword>
<dbReference type="GO" id="GO:0009279">
    <property type="term" value="C:cell outer membrane"/>
    <property type="evidence" value="ECO:0007669"/>
    <property type="project" value="UniProtKB-SubCell"/>
</dbReference>
<keyword evidence="4" id="KW-1134">Transmembrane beta strand</keyword>
<dbReference type="GO" id="GO:1990281">
    <property type="term" value="C:efflux pump complex"/>
    <property type="evidence" value="ECO:0007669"/>
    <property type="project" value="TreeGrafter"/>
</dbReference>
<keyword evidence="6" id="KW-0472">Membrane</keyword>
<comment type="similarity">
    <text evidence="2">Belongs to the outer membrane factor (OMF) (TC 1.B.17) family.</text>
</comment>
<dbReference type="RefSeq" id="WP_200356913.1">
    <property type="nucleotide sequence ID" value="NZ_JAENIL010000034.1"/>
</dbReference>
<dbReference type="Proteomes" id="UP000617628">
    <property type="component" value="Unassembled WGS sequence"/>
</dbReference>
<dbReference type="EMBL" id="JAENIL010000034">
    <property type="protein sequence ID" value="MBK1878701.1"/>
    <property type="molecule type" value="Genomic_DNA"/>
</dbReference>
<evidence type="ECO:0000256" key="6">
    <source>
        <dbReference type="ARBA" id="ARBA00023136"/>
    </source>
</evidence>
<dbReference type="GO" id="GO:0015288">
    <property type="term" value="F:porin activity"/>
    <property type="evidence" value="ECO:0007669"/>
    <property type="project" value="TreeGrafter"/>
</dbReference>
<dbReference type="PANTHER" id="PTHR30026:SF20">
    <property type="entry name" value="OUTER MEMBRANE PROTEIN TOLC"/>
    <property type="match status" value="1"/>
</dbReference>
<dbReference type="Gene3D" id="1.20.1600.10">
    <property type="entry name" value="Outer membrane efflux proteins (OEP)"/>
    <property type="match status" value="1"/>
</dbReference>
<organism evidence="9 10">
    <name type="scientific">Pelagicoccus mobilis</name>
    <dbReference type="NCBI Taxonomy" id="415221"/>
    <lineage>
        <taxon>Bacteria</taxon>
        <taxon>Pseudomonadati</taxon>
        <taxon>Verrucomicrobiota</taxon>
        <taxon>Opitutia</taxon>
        <taxon>Puniceicoccales</taxon>
        <taxon>Pelagicoccaceae</taxon>
        <taxon>Pelagicoccus</taxon>
    </lineage>
</organism>
<dbReference type="SUPFAM" id="SSF56954">
    <property type="entry name" value="Outer membrane efflux proteins (OEP)"/>
    <property type="match status" value="1"/>
</dbReference>
<dbReference type="InterPro" id="IPR003423">
    <property type="entry name" value="OMP_efflux"/>
</dbReference>
<accession>A0A934S167</accession>
<comment type="caution">
    <text evidence="9">The sequence shown here is derived from an EMBL/GenBank/DDBJ whole genome shotgun (WGS) entry which is preliminary data.</text>
</comment>
<dbReference type="GO" id="GO:0015562">
    <property type="term" value="F:efflux transmembrane transporter activity"/>
    <property type="evidence" value="ECO:0007669"/>
    <property type="project" value="InterPro"/>
</dbReference>
<dbReference type="PANTHER" id="PTHR30026">
    <property type="entry name" value="OUTER MEMBRANE PROTEIN TOLC"/>
    <property type="match status" value="1"/>
</dbReference>
<evidence type="ECO:0000256" key="4">
    <source>
        <dbReference type="ARBA" id="ARBA00022452"/>
    </source>
</evidence>
<evidence type="ECO:0000256" key="7">
    <source>
        <dbReference type="ARBA" id="ARBA00023237"/>
    </source>
</evidence>
<name>A0A934S167_9BACT</name>
<keyword evidence="10" id="KW-1185">Reference proteome</keyword>